<comment type="caution">
    <text evidence="6">The sequence shown here is derived from an EMBL/GenBank/DDBJ whole genome shotgun (WGS) entry which is preliminary data.</text>
</comment>
<proteinExistence type="inferred from homology"/>
<protein>
    <recommendedName>
        <fullName evidence="5">Sugar-binding domain-containing protein</fullName>
    </recommendedName>
</protein>
<reference evidence="6 7" key="1">
    <citation type="submission" date="2016-01" db="EMBL/GenBank/DDBJ databases">
        <title>High potential of lignocellulose degradation of a new Verrucomicrobia species.</title>
        <authorList>
            <person name="Wang Y."/>
            <person name="Shi Y."/>
            <person name="Qiu Z."/>
            <person name="Liu S."/>
            <person name="Yang H."/>
        </authorList>
    </citation>
    <scope>NUCLEOTIDE SEQUENCE [LARGE SCALE GENOMIC DNA]</scope>
    <source>
        <strain evidence="6 7">TSB47</strain>
    </source>
</reference>
<name>A0A178IEG8_9BACT</name>
<dbReference type="Gene3D" id="3.40.50.1360">
    <property type="match status" value="1"/>
</dbReference>
<dbReference type="AlphaFoldDB" id="A0A178IEG8"/>
<dbReference type="InterPro" id="IPR051054">
    <property type="entry name" value="SorC_transcr_regulators"/>
</dbReference>
<evidence type="ECO:0000256" key="1">
    <source>
        <dbReference type="ARBA" id="ARBA00010466"/>
    </source>
</evidence>
<evidence type="ECO:0000313" key="7">
    <source>
        <dbReference type="Proteomes" id="UP000078486"/>
    </source>
</evidence>
<dbReference type="Gene3D" id="1.10.10.10">
    <property type="entry name" value="Winged helix-like DNA-binding domain superfamily/Winged helix DNA-binding domain"/>
    <property type="match status" value="1"/>
</dbReference>
<keyword evidence="3" id="KW-0238">DNA-binding</keyword>
<sequence>MQDLYSDRLLHLAAHLYYINGMKQAQLGKYLKISQAKVSRLLSMAQERGIVRIIVADFDPRDRELEARLRTQLGLATVVVIKAPQELSPEELRKILGRFAAEEIQTMIKSKDIIAIGSGRNVRELVRNFSISTNKRITIVQSVGNVDASVHDFDAQEIGRVFSQRLGGDFLTLNMPAFVPTKRIRDALLAIDQSRVVNTYLSQARMAIVGVGTLDNSVFIERSMLREKDIAELKSAGAVGEIGGRFYDAAGRECDTRWRNQVLSIELDQLAAIPQVIGVVSGTDRSASIQAAVAGGFLKGLVIDEIGARALLETATQSAAAKTKGKK</sequence>
<dbReference type="PANTHER" id="PTHR34294">
    <property type="entry name" value="TRANSCRIPTIONAL REGULATOR-RELATED"/>
    <property type="match status" value="1"/>
</dbReference>
<dbReference type="GO" id="GO:0003677">
    <property type="term" value="F:DNA binding"/>
    <property type="evidence" value="ECO:0007669"/>
    <property type="project" value="UniProtKB-KW"/>
</dbReference>
<dbReference type="STRING" id="1184151.AW736_19050"/>
<dbReference type="InterPro" id="IPR037171">
    <property type="entry name" value="NagB/RpiA_transferase-like"/>
</dbReference>
<feature type="domain" description="Sugar-binding" evidence="5">
    <location>
        <begin position="63"/>
        <end position="313"/>
    </location>
</feature>
<accession>A0A178IEG8</accession>
<evidence type="ECO:0000259" key="5">
    <source>
        <dbReference type="Pfam" id="PF04198"/>
    </source>
</evidence>
<comment type="similarity">
    <text evidence="1">Belongs to the SorC transcriptional regulatory family.</text>
</comment>
<dbReference type="RefSeq" id="WP_084442462.1">
    <property type="nucleotide sequence ID" value="NZ_CP109796.1"/>
</dbReference>
<dbReference type="Proteomes" id="UP000078486">
    <property type="component" value="Unassembled WGS sequence"/>
</dbReference>
<keyword evidence="7" id="KW-1185">Reference proteome</keyword>
<evidence type="ECO:0000313" key="6">
    <source>
        <dbReference type="EMBL" id="OAM88413.1"/>
    </source>
</evidence>
<evidence type="ECO:0000256" key="3">
    <source>
        <dbReference type="ARBA" id="ARBA00023125"/>
    </source>
</evidence>
<dbReference type="EMBL" id="LRRQ01000136">
    <property type="protein sequence ID" value="OAM88413.1"/>
    <property type="molecule type" value="Genomic_DNA"/>
</dbReference>
<keyword evidence="4" id="KW-0804">Transcription</keyword>
<dbReference type="PANTHER" id="PTHR34294:SF1">
    <property type="entry name" value="TRANSCRIPTIONAL REGULATOR LSRR"/>
    <property type="match status" value="1"/>
</dbReference>
<dbReference type="GO" id="GO:0030246">
    <property type="term" value="F:carbohydrate binding"/>
    <property type="evidence" value="ECO:0007669"/>
    <property type="project" value="InterPro"/>
</dbReference>
<gene>
    <name evidence="6" type="ORF">AW736_19050</name>
</gene>
<organism evidence="6 7">
    <name type="scientific">Termitidicoccus mucosus</name>
    <dbReference type="NCBI Taxonomy" id="1184151"/>
    <lineage>
        <taxon>Bacteria</taxon>
        <taxon>Pseudomonadati</taxon>
        <taxon>Verrucomicrobiota</taxon>
        <taxon>Opitutia</taxon>
        <taxon>Opitutales</taxon>
        <taxon>Opitutaceae</taxon>
        <taxon>Termitidicoccus</taxon>
    </lineage>
</organism>
<dbReference type="InterPro" id="IPR036388">
    <property type="entry name" value="WH-like_DNA-bd_sf"/>
</dbReference>
<dbReference type="Pfam" id="PF04198">
    <property type="entry name" value="Sugar-bind"/>
    <property type="match status" value="1"/>
</dbReference>
<evidence type="ECO:0000256" key="4">
    <source>
        <dbReference type="ARBA" id="ARBA00023163"/>
    </source>
</evidence>
<dbReference type="OrthoDB" id="186585at2"/>
<dbReference type="SUPFAM" id="SSF100950">
    <property type="entry name" value="NagB/RpiA/CoA transferase-like"/>
    <property type="match status" value="1"/>
</dbReference>
<keyword evidence="2" id="KW-0805">Transcription regulation</keyword>
<dbReference type="InterPro" id="IPR007324">
    <property type="entry name" value="Sugar-bd_dom_put"/>
</dbReference>
<evidence type="ECO:0000256" key="2">
    <source>
        <dbReference type="ARBA" id="ARBA00023015"/>
    </source>
</evidence>